<feature type="domain" description="Amidase" evidence="2">
    <location>
        <begin position="105"/>
        <end position="563"/>
    </location>
</feature>
<dbReference type="Pfam" id="PF01425">
    <property type="entry name" value="Amidase"/>
    <property type="match status" value="1"/>
</dbReference>
<evidence type="ECO:0000313" key="4">
    <source>
        <dbReference type="Proteomes" id="UP000799324"/>
    </source>
</evidence>
<dbReference type="OrthoDB" id="1879366at2759"/>
<dbReference type="InterPro" id="IPR000120">
    <property type="entry name" value="Amidase"/>
</dbReference>
<dbReference type="PANTHER" id="PTHR11895">
    <property type="entry name" value="TRANSAMIDASE"/>
    <property type="match status" value="1"/>
</dbReference>
<sequence>MSIISLAGSLQSTLEQKDVHELATRLGISIPEQQDAEDYLLLLKSFEAVMQNIEASQEYIHPSLLAHPTLEPRTFWKPDKAENPLNAWSHQCEFKSSQPTSDLLKDRTIVIKDNICVAGLPTTLGTSDKILSGDGKVPLSPVDATVVSRLLAAGVTIKGSSTCENFCASPLSFSSATGPVHHPLLHGYTTGGSSSGSCALVAAHKYEFPEDERLSDMLTAELAIGSDQAGSVRIPASYCGLYGLKPTHGLVPYTGASSMSPMIDHLGPIAANVKDIAKLLKVMAGWDGLDSRMTPESPLVDQVKDYPGILVQYMNRPLSASTVEYDEVPGPVRLKIGLLMESFDVPGVTKDVKDGVLHAAKTYFGACRAEIKEVSVPMHLEGPIIWTAATRPSMTEWLCQGKTSGYLSHLPPHIKTQWPPTQETYELLASTNPAVVNIMLSGELARDKYAATEAKAHRKVFELRAAYDKAFEEVDVLITPTAPSIAMPHPKMFDEEGRRTSVMEKLSTIVGVTSNTCPFNVTGHPAMSVPAGWASVPDQNQPDRALPFGMQIVGRRWHDEDVLEAAAMFDEGHCIDYRVQMRALERANALRRQSEPPVSSSHVDCSSKPRSVL</sequence>
<dbReference type="Gene3D" id="3.90.1300.10">
    <property type="entry name" value="Amidase signature (AS) domain"/>
    <property type="match status" value="1"/>
</dbReference>
<evidence type="ECO:0000259" key="2">
    <source>
        <dbReference type="Pfam" id="PF01425"/>
    </source>
</evidence>
<dbReference type="EMBL" id="MU004514">
    <property type="protein sequence ID" value="KAF2648937.1"/>
    <property type="molecule type" value="Genomic_DNA"/>
</dbReference>
<name>A0A6A6SPP1_9PLEO</name>
<reference evidence="3" key="1">
    <citation type="journal article" date="2020" name="Stud. Mycol.">
        <title>101 Dothideomycetes genomes: a test case for predicting lifestyles and emergence of pathogens.</title>
        <authorList>
            <person name="Haridas S."/>
            <person name="Albert R."/>
            <person name="Binder M."/>
            <person name="Bloem J."/>
            <person name="Labutti K."/>
            <person name="Salamov A."/>
            <person name="Andreopoulos B."/>
            <person name="Baker S."/>
            <person name="Barry K."/>
            <person name="Bills G."/>
            <person name="Bluhm B."/>
            <person name="Cannon C."/>
            <person name="Castanera R."/>
            <person name="Culley D."/>
            <person name="Daum C."/>
            <person name="Ezra D."/>
            <person name="Gonzalez J."/>
            <person name="Henrissat B."/>
            <person name="Kuo A."/>
            <person name="Liang C."/>
            <person name="Lipzen A."/>
            <person name="Lutzoni F."/>
            <person name="Magnuson J."/>
            <person name="Mondo S."/>
            <person name="Nolan M."/>
            <person name="Ohm R."/>
            <person name="Pangilinan J."/>
            <person name="Park H.-J."/>
            <person name="Ramirez L."/>
            <person name="Alfaro M."/>
            <person name="Sun H."/>
            <person name="Tritt A."/>
            <person name="Yoshinaga Y."/>
            <person name="Zwiers L.-H."/>
            <person name="Turgeon B."/>
            <person name="Goodwin S."/>
            <person name="Spatafora J."/>
            <person name="Crous P."/>
            <person name="Grigoriev I."/>
        </authorList>
    </citation>
    <scope>NUCLEOTIDE SEQUENCE</scope>
    <source>
        <strain evidence="3">CBS 122681</strain>
    </source>
</reference>
<dbReference type="PANTHER" id="PTHR11895:SF171">
    <property type="entry name" value="AMIDASE DOMAIN-CONTAINING PROTEIN"/>
    <property type="match status" value="1"/>
</dbReference>
<dbReference type="InterPro" id="IPR036928">
    <property type="entry name" value="AS_sf"/>
</dbReference>
<dbReference type="Proteomes" id="UP000799324">
    <property type="component" value="Unassembled WGS sequence"/>
</dbReference>
<feature type="region of interest" description="Disordered" evidence="1">
    <location>
        <begin position="590"/>
        <end position="613"/>
    </location>
</feature>
<accession>A0A6A6SPP1</accession>
<proteinExistence type="predicted"/>
<gene>
    <name evidence="3" type="ORF">K491DRAFT_669759</name>
</gene>
<keyword evidence="4" id="KW-1185">Reference proteome</keyword>
<dbReference type="SUPFAM" id="SSF75304">
    <property type="entry name" value="Amidase signature (AS) enzymes"/>
    <property type="match status" value="1"/>
</dbReference>
<dbReference type="InterPro" id="IPR023631">
    <property type="entry name" value="Amidase_dom"/>
</dbReference>
<dbReference type="GO" id="GO:0003824">
    <property type="term" value="F:catalytic activity"/>
    <property type="evidence" value="ECO:0007669"/>
    <property type="project" value="InterPro"/>
</dbReference>
<evidence type="ECO:0000313" key="3">
    <source>
        <dbReference type="EMBL" id="KAF2648937.1"/>
    </source>
</evidence>
<protein>
    <submittedName>
        <fullName evidence="3">Putative amidase</fullName>
    </submittedName>
</protein>
<organism evidence="3 4">
    <name type="scientific">Lophiostoma macrostomum CBS 122681</name>
    <dbReference type="NCBI Taxonomy" id="1314788"/>
    <lineage>
        <taxon>Eukaryota</taxon>
        <taxon>Fungi</taxon>
        <taxon>Dikarya</taxon>
        <taxon>Ascomycota</taxon>
        <taxon>Pezizomycotina</taxon>
        <taxon>Dothideomycetes</taxon>
        <taxon>Pleosporomycetidae</taxon>
        <taxon>Pleosporales</taxon>
        <taxon>Lophiostomataceae</taxon>
        <taxon>Lophiostoma</taxon>
    </lineage>
</organism>
<evidence type="ECO:0000256" key="1">
    <source>
        <dbReference type="SAM" id="MobiDB-lite"/>
    </source>
</evidence>
<dbReference type="AlphaFoldDB" id="A0A6A6SPP1"/>